<dbReference type="AlphaFoldDB" id="A0A0N4ZR22"/>
<keyword evidence="1" id="KW-0732">Signal</keyword>
<evidence type="ECO:0000256" key="1">
    <source>
        <dbReference type="SAM" id="SignalP"/>
    </source>
</evidence>
<keyword evidence="2" id="KW-1185">Reference proteome</keyword>
<organism evidence="2 3">
    <name type="scientific">Parastrongyloides trichosuri</name>
    <name type="common">Possum-specific nematode worm</name>
    <dbReference type="NCBI Taxonomy" id="131310"/>
    <lineage>
        <taxon>Eukaryota</taxon>
        <taxon>Metazoa</taxon>
        <taxon>Ecdysozoa</taxon>
        <taxon>Nematoda</taxon>
        <taxon>Chromadorea</taxon>
        <taxon>Rhabditida</taxon>
        <taxon>Tylenchina</taxon>
        <taxon>Panagrolaimomorpha</taxon>
        <taxon>Strongyloidoidea</taxon>
        <taxon>Strongyloididae</taxon>
        <taxon>Parastrongyloides</taxon>
    </lineage>
</organism>
<dbReference type="WBParaSite" id="PTRK_0001096200.1">
    <property type="protein sequence ID" value="PTRK_0001096200.1"/>
    <property type="gene ID" value="PTRK_0001096200"/>
</dbReference>
<dbReference type="Proteomes" id="UP000038045">
    <property type="component" value="Unplaced"/>
</dbReference>
<feature type="signal peptide" evidence="1">
    <location>
        <begin position="1"/>
        <end position="20"/>
    </location>
</feature>
<accession>A0A0N4ZR22</accession>
<evidence type="ECO:0000313" key="2">
    <source>
        <dbReference type="Proteomes" id="UP000038045"/>
    </source>
</evidence>
<name>A0A0N4ZR22_PARTI</name>
<feature type="chain" id="PRO_5005892116" evidence="1">
    <location>
        <begin position="21"/>
        <end position="126"/>
    </location>
</feature>
<protein>
    <submittedName>
        <fullName evidence="3">DUF148 domain-containing protein</fullName>
    </submittedName>
</protein>
<evidence type="ECO:0000313" key="3">
    <source>
        <dbReference type="WBParaSite" id="PTRK_0001096200.1"/>
    </source>
</evidence>
<reference evidence="3" key="1">
    <citation type="submission" date="2017-02" db="UniProtKB">
        <authorList>
            <consortium name="WormBaseParasite"/>
        </authorList>
    </citation>
    <scope>IDENTIFICATION</scope>
</reference>
<sequence>MRHLAIIIVLSIFLLQSIKCGHPGNENAIAEMNYIAYKSMKDLFFSYLPKNHEFLLGMDQNSSLIDYLDYEITNIKKSLEKVKSTQPRRGFNDILKISTDDLNKKDADIFDLFVAAVIKNSKYCEV</sequence>
<proteinExistence type="predicted"/>